<sequence length="81" mass="9368">MQYPLQYIIQLPLSERLLLVERILYELEQKSSATAVNTEASLLRKSNSYQKAGLSDNDAVAMADQPQEHDRRLFKDIEEQD</sequence>
<protein>
    <submittedName>
        <fullName evidence="2">Uncharacterized protein</fullName>
    </submittedName>
</protein>
<organism evidence="2 3">
    <name type="scientific">Rurimicrobium arvi</name>
    <dbReference type="NCBI Taxonomy" id="2049916"/>
    <lineage>
        <taxon>Bacteria</taxon>
        <taxon>Pseudomonadati</taxon>
        <taxon>Bacteroidota</taxon>
        <taxon>Chitinophagia</taxon>
        <taxon>Chitinophagales</taxon>
        <taxon>Chitinophagaceae</taxon>
        <taxon>Rurimicrobium</taxon>
    </lineage>
</organism>
<keyword evidence="3" id="KW-1185">Reference proteome</keyword>
<dbReference type="Proteomes" id="UP001501410">
    <property type="component" value="Unassembled WGS sequence"/>
</dbReference>
<dbReference type="EMBL" id="BAABEZ010000002">
    <property type="protein sequence ID" value="GAA4449508.1"/>
    <property type="molecule type" value="Genomic_DNA"/>
</dbReference>
<evidence type="ECO:0000313" key="3">
    <source>
        <dbReference type="Proteomes" id="UP001501410"/>
    </source>
</evidence>
<gene>
    <name evidence="2" type="ORF">GCM10023092_03840</name>
</gene>
<dbReference type="RefSeq" id="WP_344822131.1">
    <property type="nucleotide sequence ID" value="NZ_BAABEZ010000002.1"/>
</dbReference>
<proteinExistence type="predicted"/>
<evidence type="ECO:0000256" key="1">
    <source>
        <dbReference type="SAM" id="MobiDB-lite"/>
    </source>
</evidence>
<comment type="caution">
    <text evidence="2">The sequence shown here is derived from an EMBL/GenBank/DDBJ whole genome shotgun (WGS) entry which is preliminary data.</text>
</comment>
<reference evidence="3" key="1">
    <citation type="journal article" date="2019" name="Int. J. Syst. Evol. Microbiol.">
        <title>The Global Catalogue of Microorganisms (GCM) 10K type strain sequencing project: providing services to taxonomists for standard genome sequencing and annotation.</title>
        <authorList>
            <consortium name="The Broad Institute Genomics Platform"/>
            <consortium name="The Broad Institute Genome Sequencing Center for Infectious Disease"/>
            <person name="Wu L."/>
            <person name="Ma J."/>
        </authorList>
    </citation>
    <scope>NUCLEOTIDE SEQUENCE [LARGE SCALE GENOMIC DNA]</scope>
    <source>
        <strain evidence="3">JCM 31921</strain>
    </source>
</reference>
<evidence type="ECO:0000313" key="2">
    <source>
        <dbReference type="EMBL" id="GAA4449508.1"/>
    </source>
</evidence>
<feature type="region of interest" description="Disordered" evidence="1">
    <location>
        <begin position="56"/>
        <end position="81"/>
    </location>
</feature>
<name>A0ABP8MEU8_9BACT</name>
<feature type="compositionally biased region" description="Basic and acidic residues" evidence="1">
    <location>
        <begin position="66"/>
        <end position="81"/>
    </location>
</feature>
<accession>A0ABP8MEU8</accession>